<feature type="coiled-coil region" evidence="2">
    <location>
        <begin position="144"/>
        <end position="203"/>
    </location>
</feature>
<comment type="similarity">
    <text evidence="1">Belongs to the outer membrane factor (OMF) (TC 1.B.17) family.</text>
</comment>
<proteinExistence type="inferred from homology"/>
<reference evidence="3 4" key="1">
    <citation type="submission" date="2019-06" db="EMBL/GenBank/DDBJ databases">
        <title>Genomic Encyclopedia of Archaeal and Bacterial Type Strains, Phase II (KMG-II): from individual species to whole genera.</title>
        <authorList>
            <person name="Goeker M."/>
        </authorList>
    </citation>
    <scope>NUCLEOTIDE SEQUENCE [LARGE SCALE GENOMIC DNA]</scope>
    <source>
        <strain evidence="3 4">DSM 24789</strain>
    </source>
</reference>
<dbReference type="EMBL" id="VFPJ01000001">
    <property type="protein sequence ID" value="TQM42279.1"/>
    <property type="molecule type" value="Genomic_DNA"/>
</dbReference>
<dbReference type="Pfam" id="PF02321">
    <property type="entry name" value="OEP"/>
    <property type="match status" value="1"/>
</dbReference>
<evidence type="ECO:0000256" key="1">
    <source>
        <dbReference type="ARBA" id="ARBA00007613"/>
    </source>
</evidence>
<evidence type="ECO:0000313" key="4">
    <source>
        <dbReference type="Proteomes" id="UP000320773"/>
    </source>
</evidence>
<dbReference type="InterPro" id="IPR003423">
    <property type="entry name" value="OMP_efflux"/>
</dbReference>
<dbReference type="GO" id="GO:0015562">
    <property type="term" value="F:efflux transmembrane transporter activity"/>
    <property type="evidence" value="ECO:0007669"/>
    <property type="project" value="InterPro"/>
</dbReference>
<name>A0A543G859_9FLAO</name>
<dbReference type="AlphaFoldDB" id="A0A543G859"/>
<dbReference type="SUPFAM" id="SSF56954">
    <property type="entry name" value="Outer membrane efflux proteins (OEP)"/>
    <property type="match status" value="1"/>
</dbReference>
<evidence type="ECO:0000256" key="2">
    <source>
        <dbReference type="SAM" id="Coils"/>
    </source>
</evidence>
<sequence length="415" mass="48280">MKKYWILLFMIWGKTVVFAQKNYTLQDCEGLFLKNNLILLASHFNIEASKAMTMQAKIWDNPVISGDLNVYNPEAQKYWDVGTQGAKSFGISQIIYLGGKKRNEVKLSKINEQIAELEFADLLRNLKFQLRNSFFDVYYNNKTLETTEKQMVKLKELINSYDVQTQKGNVALKELVRLEALYLNFKNERLDLIEQNLEAQSNLRLLLSENEDVIPVLNPSDVDKYNKDLIFDATHLEKQAFENRPDYLIKQKEIEANELNIKFQKSLAIPDITLGASYTQRGGAFDNQKNVNFSIPLPLWNKNKGNIQLSKTILEQSKAEITALDFQLKNEITSSWKEWHEAKSNFMELKPTIYQDLELVYKGILDNFQKRNISLLEFTDFMESFNQANIQYNDMKKKVVITGEKLNNTVNKELF</sequence>
<organism evidence="3 4">
    <name type="scientific">Flavobacterium branchiophilum</name>
    <dbReference type="NCBI Taxonomy" id="55197"/>
    <lineage>
        <taxon>Bacteria</taxon>
        <taxon>Pseudomonadati</taxon>
        <taxon>Bacteroidota</taxon>
        <taxon>Flavobacteriia</taxon>
        <taxon>Flavobacteriales</taxon>
        <taxon>Flavobacteriaceae</taxon>
        <taxon>Flavobacterium</taxon>
    </lineage>
</organism>
<dbReference type="PANTHER" id="PTHR30203">
    <property type="entry name" value="OUTER MEMBRANE CATION EFFLUX PROTEIN"/>
    <property type="match status" value="1"/>
</dbReference>
<dbReference type="Gene3D" id="1.20.1600.10">
    <property type="entry name" value="Outer membrane efflux proteins (OEP)"/>
    <property type="match status" value="1"/>
</dbReference>
<gene>
    <name evidence="3" type="ORF">BC670_3326</name>
</gene>
<comment type="caution">
    <text evidence="3">The sequence shown here is derived from an EMBL/GenBank/DDBJ whole genome shotgun (WGS) entry which is preliminary data.</text>
</comment>
<dbReference type="Proteomes" id="UP000320773">
    <property type="component" value="Unassembled WGS sequence"/>
</dbReference>
<protein>
    <submittedName>
        <fullName evidence="3">Cobalt-zinc-cadmium efflux system outer membrane protein</fullName>
    </submittedName>
</protein>
<dbReference type="InterPro" id="IPR010131">
    <property type="entry name" value="MdtP/NodT-like"/>
</dbReference>
<accession>A0A543G859</accession>
<dbReference type="RefSeq" id="WP_089079504.1">
    <property type="nucleotide sequence ID" value="NZ_VFPJ01000001.1"/>
</dbReference>
<dbReference type="PANTHER" id="PTHR30203:SF23">
    <property type="entry name" value="OUTER MEMBRANE EFFLUX PROTEIN"/>
    <property type="match status" value="1"/>
</dbReference>
<evidence type="ECO:0000313" key="3">
    <source>
        <dbReference type="EMBL" id="TQM42279.1"/>
    </source>
</evidence>
<keyword evidence="2" id="KW-0175">Coiled coil</keyword>